<evidence type="ECO:0000256" key="1">
    <source>
        <dbReference type="ARBA" id="ARBA00022441"/>
    </source>
</evidence>
<dbReference type="Pfam" id="PF01344">
    <property type="entry name" value="Kelch_1"/>
    <property type="match status" value="1"/>
</dbReference>
<keyword evidence="3" id="KW-1185">Reference proteome</keyword>
<name>A0AAV5UEW4_9BILA</name>
<dbReference type="Gene3D" id="2.120.10.80">
    <property type="entry name" value="Kelch-type beta propeller"/>
    <property type="match status" value="1"/>
</dbReference>
<sequence length="86" mass="9167">AFATLAVSCGKIFVVGGYNHIEGICRKLLTSVEMYDPETDSWEKKASMACKTGDLIIGTLPVPASLLSLSPNFEASSVDTQEVQEG</sequence>
<evidence type="ECO:0000313" key="3">
    <source>
        <dbReference type="Proteomes" id="UP001432027"/>
    </source>
</evidence>
<evidence type="ECO:0000313" key="2">
    <source>
        <dbReference type="EMBL" id="GMT04933.1"/>
    </source>
</evidence>
<dbReference type="InterPro" id="IPR006652">
    <property type="entry name" value="Kelch_1"/>
</dbReference>
<accession>A0AAV5UEW4</accession>
<gene>
    <name evidence="2" type="ORF">PENTCL1PPCAC_27107</name>
</gene>
<organism evidence="2 3">
    <name type="scientific">Pristionchus entomophagus</name>
    <dbReference type="NCBI Taxonomy" id="358040"/>
    <lineage>
        <taxon>Eukaryota</taxon>
        <taxon>Metazoa</taxon>
        <taxon>Ecdysozoa</taxon>
        <taxon>Nematoda</taxon>
        <taxon>Chromadorea</taxon>
        <taxon>Rhabditida</taxon>
        <taxon>Rhabditina</taxon>
        <taxon>Diplogasteromorpha</taxon>
        <taxon>Diplogasteroidea</taxon>
        <taxon>Neodiplogasteridae</taxon>
        <taxon>Pristionchus</taxon>
    </lineage>
</organism>
<dbReference type="Proteomes" id="UP001432027">
    <property type="component" value="Unassembled WGS sequence"/>
</dbReference>
<protein>
    <submittedName>
        <fullName evidence="2">Uncharacterized protein</fullName>
    </submittedName>
</protein>
<proteinExistence type="predicted"/>
<dbReference type="AlphaFoldDB" id="A0AAV5UEW4"/>
<reference evidence="2" key="1">
    <citation type="submission" date="2023-10" db="EMBL/GenBank/DDBJ databases">
        <title>Genome assembly of Pristionchus species.</title>
        <authorList>
            <person name="Yoshida K."/>
            <person name="Sommer R.J."/>
        </authorList>
    </citation>
    <scope>NUCLEOTIDE SEQUENCE</scope>
    <source>
        <strain evidence="2">RS0144</strain>
    </source>
</reference>
<dbReference type="EMBL" id="BTSX01000006">
    <property type="protein sequence ID" value="GMT04933.1"/>
    <property type="molecule type" value="Genomic_DNA"/>
</dbReference>
<feature type="non-terminal residue" evidence="2">
    <location>
        <position position="1"/>
    </location>
</feature>
<keyword evidence="1" id="KW-0880">Kelch repeat</keyword>
<comment type="caution">
    <text evidence="2">The sequence shown here is derived from an EMBL/GenBank/DDBJ whole genome shotgun (WGS) entry which is preliminary data.</text>
</comment>
<dbReference type="SUPFAM" id="SSF117281">
    <property type="entry name" value="Kelch motif"/>
    <property type="match status" value="1"/>
</dbReference>
<dbReference type="InterPro" id="IPR015915">
    <property type="entry name" value="Kelch-typ_b-propeller"/>
</dbReference>
<dbReference type="SMART" id="SM00612">
    <property type="entry name" value="Kelch"/>
    <property type="match status" value="1"/>
</dbReference>
<feature type="non-terminal residue" evidence="2">
    <location>
        <position position="86"/>
    </location>
</feature>